<dbReference type="Proteomes" id="UP001168877">
    <property type="component" value="Unassembled WGS sequence"/>
</dbReference>
<accession>A0AA39VRR1</accession>
<evidence type="ECO:0000313" key="1">
    <source>
        <dbReference type="EMBL" id="KAK0596274.1"/>
    </source>
</evidence>
<sequence>MIFAHFSELDVVELGPIVRHDDARDPEPIYYVLSDKVSGVYLGDVHECLCFCPLGKVDLYLMRLASIASSGNTFSSKYFLSWDVQSPRLGQISVIMTSLDSAVFGLVRCTTGIALDLILMVAEANLDKASAFSFSSRGI</sequence>
<protein>
    <submittedName>
        <fullName evidence="1">Uncharacterized protein</fullName>
    </submittedName>
</protein>
<gene>
    <name evidence="1" type="ORF">LWI29_014264</name>
</gene>
<dbReference type="EMBL" id="JAUESC010000004">
    <property type="protein sequence ID" value="KAK0596274.1"/>
    <property type="molecule type" value="Genomic_DNA"/>
</dbReference>
<reference evidence="1" key="1">
    <citation type="journal article" date="2022" name="Plant J.">
        <title>Strategies of tolerance reflected in two North American maple genomes.</title>
        <authorList>
            <person name="McEvoy S.L."/>
            <person name="Sezen U.U."/>
            <person name="Trouern-Trend A."/>
            <person name="McMahon S.M."/>
            <person name="Schaberg P.G."/>
            <person name="Yang J."/>
            <person name="Wegrzyn J.L."/>
            <person name="Swenson N.G."/>
        </authorList>
    </citation>
    <scope>NUCLEOTIDE SEQUENCE</scope>
    <source>
        <strain evidence="1">NS2018</strain>
    </source>
</reference>
<name>A0AA39VRR1_ACESA</name>
<comment type="caution">
    <text evidence="1">The sequence shown here is derived from an EMBL/GenBank/DDBJ whole genome shotgun (WGS) entry which is preliminary data.</text>
</comment>
<evidence type="ECO:0000313" key="2">
    <source>
        <dbReference type="Proteomes" id="UP001168877"/>
    </source>
</evidence>
<reference evidence="1" key="2">
    <citation type="submission" date="2023-06" db="EMBL/GenBank/DDBJ databases">
        <authorList>
            <person name="Swenson N.G."/>
            <person name="Wegrzyn J.L."/>
            <person name="Mcevoy S.L."/>
        </authorList>
    </citation>
    <scope>NUCLEOTIDE SEQUENCE</scope>
    <source>
        <strain evidence="1">NS2018</strain>
        <tissue evidence="1">Leaf</tissue>
    </source>
</reference>
<proteinExistence type="predicted"/>
<keyword evidence="2" id="KW-1185">Reference proteome</keyword>
<dbReference type="AlphaFoldDB" id="A0AA39VRR1"/>
<organism evidence="1 2">
    <name type="scientific">Acer saccharum</name>
    <name type="common">Sugar maple</name>
    <dbReference type="NCBI Taxonomy" id="4024"/>
    <lineage>
        <taxon>Eukaryota</taxon>
        <taxon>Viridiplantae</taxon>
        <taxon>Streptophyta</taxon>
        <taxon>Embryophyta</taxon>
        <taxon>Tracheophyta</taxon>
        <taxon>Spermatophyta</taxon>
        <taxon>Magnoliopsida</taxon>
        <taxon>eudicotyledons</taxon>
        <taxon>Gunneridae</taxon>
        <taxon>Pentapetalae</taxon>
        <taxon>rosids</taxon>
        <taxon>malvids</taxon>
        <taxon>Sapindales</taxon>
        <taxon>Sapindaceae</taxon>
        <taxon>Hippocastanoideae</taxon>
        <taxon>Acereae</taxon>
        <taxon>Acer</taxon>
    </lineage>
</organism>